<protein>
    <submittedName>
        <fullName evidence="1">Uncharacterized protein</fullName>
    </submittedName>
</protein>
<accession>A0ABT5X7X5</accession>
<reference evidence="1 2" key="1">
    <citation type="submission" date="2023-03" db="EMBL/GenBank/DDBJ databases">
        <title>WGS of Methanotrichaceae archaeon Mx.</title>
        <authorList>
            <person name="Sorokin D.Y."/>
            <person name="Merkel A.Y."/>
        </authorList>
    </citation>
    <scope>NUCLEOTIDE SEQUENCE [LARGE SCALE GENOMIC DNA]</scope>
    <source>
        <strain evidence="1 2">Mx</strain>
    </source>
</reference>
<comment type="caution">
    <text evidence="1">The sequence shown here is derived from an EMBL/GenBank/DDBJ whole genome shotgun (WGS) entry which is preliminary data.</text>
</comment>
<sequence length="149" mass="16488">MRRVIILSILVALVTGNGATGAEPVSVGGDFGISWLKNQPYQPVTGDDGDGLWSWGGVPRGKEVVNDTLQLSEIGDDETGLVGIGWLGQGSFGPPVQVTYPKTAMDFMYPFYSDDPWILAQHYGRVIRTNLEDIPRDWIPYIDEYLKNR</sequence>
<organism evidence="1 2">
    <name type="scientific">Candidatus Methanocrinis natronophilus</name>
    <dbReference type="NCBI Taxonomy" id="3033396"/>
    <lineage>
        <taxon>Archaea</taxon>
        <taxon>Methanobacteriati</taxon>
        <taxon>Methanobacteriota</taxon>
        <taxon>Stenosarchaea group</taxon>
        <taxon>Methanomicrobia</taxon>
        <taxon>Methanotrichales</taxon>
        <taxon>Methanotrichaceae</taxon>
        <taxon>Methanocrinis</taxon>
    </lineage>
</organism>
<evidence type="ECO:0000313" key="1">
    <source>
        <dbReference type="EMBL" id="MDF0590796.1"/>
    </source>
</evidence>
<keyword evidence="2" id="KW-1185">Reference proteome</keyword>
<dbReference type="EMBL" id="JARFPK010000019">
    <property type="protein sequence ID" value="MDF0590796.1"/>
    <property type="molecule type" value="Genomic_DNA"/>
</dbReference>
<proteinExistence type="predicted"/>
<name>A0ABT5X7X5_9EURY</name>
<dbReference type="RefSeq" id="WP_316966540.1">
    <property type="nucleotide sequence ID" value="NZ_JARFPK010000019.1"/>
</dbReference>
<evidence type="ECO:0000313" key="2">
    <source>
        <dbReference type="Proteomes" id="UP001220010"/>
    </source>
</evidence>
<dbReference type="Proteomes" id="UP001220010">
    <property type="component" value="Unassembled WGS sequence"/>
</dbReference>
<gene>
    <name evidence="1" type="ORF">P0O15_06380</name>
</gene>